<evidence type="ECO:0000313" key="1">
    <source>
        <dbReference type="EMBL" id="QSJ03692.1"/>
    </source>
</evidence>
<dbReference type="Proteomes" id="UP000663176">
    <property type="component" value="Segment"/>
</dbReference>
<accession>A0A898KAH1</accession>
<name>A0A898KAH1_9CAUD</name>
<protein>
    <submittedName>
        <fullName evidence="1">Uncharacterized protein</fullName>
    </submittedName>
</protein>
<dbReference type="KEGG" id="vg:65133429"/>
<dbReference type="EMBL" id="MW495044">
    <property type="protein sequence ID" value="QSJ03692.1"/>
    <property type="molecule type" value="Genomic_DNA"/>
</dbReference>
<dbReference type="RefSeq" id="YP_010114827.1">
    <property type="nucleotide sequence ID" value="NC_055919.1"/>
</dbReference>
<organism evidence="1 2">
    <name type="scientific">Klebsiella phage vB_KpnP_P184</name>
    <dbReference type="NCBI Taxonomy" id="2806547"/>
    <lineage>
        <taxon>Viruses</taxon>
        <taxon>Duplodnaviria</taxon>
        <taxon>Heunggongvirae</taxon>
        <taxon>Uroviricota</taxon>
        <taxon>Caudoviricetes</taxon>
        <taxon>Schitoviridae</taxon>
        <taxon>Efbeekayvirus</taxon>
        <taxon>Efbeekayvirus P184</taxon>
    </lineage>
</organism>
<reference evidence="1" key="1">
    <citation type="submission" date="2021-01" db="EMBL/GenBank/DDBJ databases">
        <authorList>
            <person name="Li S."/>
            <person name="Lin Y."/>
        </authorList>
    </citation>
    <scope>NUCLEOTIDE SEQUENCE</scope>
</reference>
<dbReference type="GeneID" id="65133429"/>
<keyword evidence="2" id="KW-1185">Reference proteome</keyword>
<proteinExistence type="predicted"/>
<evidence type="ECO:0000313" key="2">
    <source>
        <dbReference type="Proteomes" id="UP000663176"/>
    </source>
</evidence>
<sequence length="72" mass="8275">MTFNEARAALAIGCKVYMRDWVVTRYVFAMDEQFVHYLNNNGEARSAETPAKHITSTDWEIYHENQGSNTSS</sequence>